<organism evidence="2 3">
    <name type="scientific">Araneus ventricosus</name>
    <name type="common">Orbweaver spider</name>
    <name type="synonym">Epeira ventricosa</name>
    <dbReference type="NCBI Taxonomy" id="182803"/>
    <lineage>
        <taxon>Eukaryota</taxon>
        <taxon>Metazoa</taxon>
        <taxon>Ecdysozoa</taxon>
        <taxon>Arthropoda</taxon>
        <taxon>Chelicerata</taxon>
        <taxon>Arachnida</taxon>
        <taxon>Araneae</taxon>
        <taxon>Araneomorphae</taxon>
        <taxon>Entelegynae</taxon>
        <taxon>Araneoidea</taxon>
        <taxon>Araneidae</taxon>
        <taxon>Araneus</taxon>
    </lineage>
</organism>
<feature type="region of interest" description="Disordered" evidence="1">
    <location>
        <begin position="1"/>
        <end position="50"/>
    </location>
</feature>
<dbReference type="Proteomes" id="UP000499080">
    <property type="component" value="Unassembled WGS sequence"/>
</dbReference>
<sequence>EIEDKPRIPADPDCSRGTAVRSTSLGPSTSAGGNSSYDSLELQGKSTNRSQEGPLICAQYRFPERDLISKRYFTISLRCRYDILNTAQYRKDEYIDRAPCANKERSYLDASLRT</sequence>
<evidence type="ECO:0000313" key="3">
    <source>
        <dbReference type="Proteomes" id="UP000499080"/>
    </source>
</evidence>
<feature type="non-terminal residue" evidence="2">
    <location>
        <position position="1"/>
    </location>
</feature>
<gene>
    <name evidence="2" type="ORF">AVEN_136138_1</name>
</gene>
<comment type="caution">
    <text evidence="2">The sequence shown here is derived from an EMBL/GenBank/DDBJ whole genome shotgun (WGS) entry which is preliminary data.</text>
</comment>
<proteinExistence type="predicted"/>
<protein>
    <submittedName>
        <fullName evidence="2">Uncharacterized protein</fullName>
    </submittedName>
</protein>
<feature type="compositionally biased region" description="Polar residues" evidence="1">
    <location>
        <begin position="20"/>
        <end position="50"/>
    </location>
</feature>
<dbReference type="AlphaFoldDB" id="A0A4Y2NFX2"/>
<keyword evidence="3" id="KW-1185">Reference proteome</keyword>
<name>A0A4Y2NFX2_ARAVE</name>
<evidence type="ECO:0000313" key="2">
    <source>
        <dbReference type="EMBL" id="GBN38375.1"/>
    </source>
</evidence>
<reference evidence="2 3" key="1">
    <citation type="journal article" date="2019" name="Sci. Rep.">
        <title>Orb-weaving spider Araneus ventricosus genome elucidates the spidroin gene catalogue.</title>
        <authorList>
            <person name="Kono N."/>
            <person name="Nakamura H."/>
            <person name="Ohtoshi R."/>
            <person name="Moran D.A.P."/>
            <person name="Shinohara A."/>
            <person name="Yoshida Y."/>
            <person name="Fujiwara M."/>
            <person name="Mori M."/>
            <person name="Tomita M."/>
            <person name="Arakawa K."/>
        </authorList>
    </citation>
    <scope>NUCLEOTIDE SEQUENCE [LARGE SCALE GENOMIC DNA]</scope>
</reference>
<evidence type="ECO:0000256" key="1">
    <source>
        <dbReference type="SAM" id="MobiDB-lite"/>
    </source>
</evidence>
<feature type="compositionally biased region" description="Basic and acidic residues" evidence="1">
    <location>
        <begin position="1"/>
        <end position="14"/>
    </location>
</feature>
<dbReference type="EMBL" id="BGPR01127930">
    <property type="protein sequence ID" value="GBN38375.1"/>
    <property type="molecule type" value="Genomic_DNA"/>
</dbReference>
<accession>A0A4Y2NFX2</accession>